<sequence>MEPHCCFSYYKDASYFTQEKTRIPIDDIFTVWTHWKDLFEEFHQYFNNFHPSIKQTLKYSTWQINFLDTEVKICNSHLSTTLYWKPTNCHSYLHTSCFHPSNMTRSSVYSQVLCSSHICSDSRTWIHVLRVWSQDFQNHIAIQKLNATQINKARLRPCSALLPYQPQDKDNRVSLLVTYIPQLEHLRRIMNDLRPLLEKEDCLKVATRQKPVLSYRQSPSIKLHLFSHRTPPTLTEAPGHTTDPYAICGPASIQTILTLD</sequence>
<dbReference type="Proteomes" id="UP000189705">
    <property type="component" value="Unplaced"/>
</dbReference>
<dbReference type="STRING" id="38654.A0A1U7SB07"/>
<evidence type="ECO:0000313" key="1">
    <source>
        <dbReference type="Proteomes" id="UP000189705"/>
    </source>
</evidence>
<dbReference type="eggNOG" id="ENOG502RXU5">
    <property type="taxonomic scope" value="Eukaryota"/>
</dbReference>
<dbReference type="PANTHER" id="PTHR21301">
    <property type="entry name" value="REVERSE TRANSCRIPTASE"/>
    <property type="match status" value="1"/>
</dbReference>
<dbReference type="InParanoid" id="A0A1U7SB07"/>
<protein>
    <submittedName>
        <fullName evidence="2">Uncharacterized protein LOC102369143</fullName>
    </submittedName>
</protein>
<keyword evidence="1" id="KW-1185">Reference proteome</keyword>
<dbReference type="RefSeq" id="XP_006027385.1">
    <property type="nucleotide sequence ID" value="XM_006027323.2"/>
</dbReference>
<accession>A0A1U7SB07</accession>
<dbReference type="KEGG" id="asn:102369143"/>
<dbReference type="AlphaFoldDB" id="A0A1U7SB07"/>
<organism evidence="1 2">
    <name type="scientific">Alligator sinensis</name>
    <name type="common">Chinese alligator</name>
    <dbReference type="NCBI Taxonomy" id="38654"/>
    <lineage>
        <taxon>Eukaryota</taxon>
        <taxon>Metazoa</taxon>
        <taxon>Chordata</taxon>
        <taxon>Craniata</taxon>
        <taxon>Vertebrata</taxon>
        <taxon>Euteleostomi</taxon>
        <taxon>Archelosauria</taxon>
        <taxon>Archosauria</taxon>
        <taxon>Crocodylia</taxon>
        <taxon>Alligatoridae</taxon>
        <taxon>Alligatorinae</taxon>
        <taxon>Alligator</taxon>
    </lineage>
</organism>
<name>A0A1U7SB07_ALLSI</name>
<gene>
    <name evidence="2" type="primary">LOC102369143</name>
</gene>
<reference evidence="2" key="1">
    <citation type="submission" date="2025-08" db="UniProtKB">
        <authorList>
            <consortium name="RefSeq"/>
        </authorList>
    </citation>
    <scope>IDENTIFICATION</scope>
</reference>
<dbReference type="PANTHER" id="PTHR21301:SF10">
    <property type="entry name" value="REVERSE TRANSCRIPTASE DOMAIN-CONTAINING PROTEIN"/>
    <property type="match status" value="1"/>
</dbReference>
<dbReference type="GeneID" id="102369143"/>
<proteinExistence type="predicted"/>
<evidence type="ECO:0000313" key="2">
    <source>
        <dbReference type="RefSeq" id="XP_006027385.1"/>
    </source>
</evidence>